<reference evidence="2" key="1">
    <citation type="submission" date="2021-01" db="EMBL/GenBank/DDBJ databases">
        <authorList>
            <person name="Corre E."/>
            <person name="Pelletier E."/>
            <person name="Niang G."/>
            <person name="Scheremetjew M."/>
            <person name="Finn R."/>
            <person name="Kale V."/>
            <person name="Holt S."/>
            <person name="Cochrane G."/>
            <person name="Meng A."/>
            <person name="Brown T."/>
            <person name="Cohen L."/>
        </authorList>
    </citation>
    <scope>NUCLEOTIDE SEQUENCE</scope>
</reference>
<accession>A0A7S0ZQ77</accession>
<dbReference type="Pfam" id="PF08795">
    <property type="entry name" value="DUF1796"/>
    <property type="match status" value="1"/>
</dbReference>
<gene>
    <name evidence="2" type="ORF">NSCI0253_LOCUS3225</name>
</gene>
<dbReference type="EMBL" id="HBFQ01004666">
    <property type="protein sequence ID" value="CAD8828879.1"/>
    <property type="molecule type" value="Transcribed_RNA"/>
</dbReference>
<organism evidence="2">
    <name type="scientific">Noctiluca scintillans</name>
    <name type="common">Sea sparkle</name>
    <name type="synonym">Red tide dinoflagellate</name>
    <dbReference type="NCBI Taxonomy" id="2966"/>
    <lineage>
        <taxon>Eukaryota</taxon>
        <taxon>Sar</taxon>
        <taxon>Alveolata</taxon>
        <taxon>Dinophyceae</taxon>
        <taxon>Noctilucales</taxon>
        <taxon>Noctilucaceae</taxon>
        <taxon>Noctiluca</taxon>
    </lineage>
</organism>
<evidence type="ECO:0000256" key="1">
    <source>
        <dbReference type="SAM" id="MobiDB-lite"/>
    </source>
</evidence>
<feature type="compositionally biased region" description="Polar residues" evidence="1">
    <location>
        <begin position="585"/>
        <end position="626"/>
    </location>
</feature>
<feature type="compositionally biased region" description="Basic and acidic residues" evidence="1">
    <location>
        <begin position="333"/>
        <end position="344"/>
    </location>
</feature>
<name>A0A7S0ZQ77_NOCSC</name>
<feature type="compositionally biased region" description="Basic and acidic residues" evidence="1">
    <location>
        <begin position="384"/>
        <end position="399"/>
    </location>
</feature>
<protein>
    <submittedName>
        <fullName evidence="2">Uncharacterized protein</fullName>
    </submittedName>
</protein>
<feature type="region of interest" description="Disordered" evidence="1">
    <location>
        <begin position="534"/>
        <end position="699"/>
    </location>
</feature>
<sequence>MTAAELDLNEVASLRQENEMLHALLTKESVARAEASPVEESEAPSWISIDSQSQRQAQYGLDEPFVEKFVSGCEFISLGCSPATTRALQGLGVKRWTYPFDMCRSPLDGILYSFRTEFTDFLTFTRRTQDEDCDLKVFTATKWGGSFWHVDLDSAQTRTTYVRRVDRMLGRRDVSNEKPRIFVRAVNCTRELLEVPVLFAECKRMFPHAPVKMLIIIDLQKEEGPIRILGDECDGLLFYRVHEDVFLSRHFNADRQCEAYVKAIAFAANYWAADCRDILPAVMDIESLSARCQEFDGGSPACEKFNPLRFEGLSEVTHAERITGASTPVRSEPPSKKDPEERPSSRWPRAANRIREELRSEVHSGKKESLVRLDTQSSCSEENVDPRESREGRDTRNESESALATRRPSRNLELSLLKDVADWRPVSRRSSHNTDFIARDFQKNARKRMSPPRRGVSHEPVEKFADFQLHDALEPGELLVLKAFGSEVKVRFPGGVSAGRTVRLKRDNGTIVSKLLPYSGDTIFPPTMGCVSPFPPAPASPPHAGHRAMASPEQQSSTSIRQMSPTIGDRGSQRYPELKVGGPQLQPSSSRVLHQPTQQSTNKNNVSVSAPGQSRPSPLRSASCNAQPPVPGAHLRNEAAASALSSPRMVGHDELRPRSPGPMIRPDAAHASPRQGSQVARTGAPRFSRQGRQDFPARI</sequence>
<feature type="compositionally biased region" description="Basic and acidic residues" evidence="1">
    <location>
        <begin position="353"/>
        <end position="371"/>
    </location>
</feature>
<evidence type="ECO:0000313" key="2">
    <source>
        <dbReference type="EMBL" id="CAD8828879.1"/>
    </source>
</evidence>
<dbReference type="AlphaFoldDB" id="A0A7S0ZQ77"/>
<dbReference type="InterPro" id="IPR014903">
    <property type="entry name" value="DUF1796"/>
</dbReference>
<feature type="compositionally biased region" description="Polar residues" evidence="1">
    <location>
        <begin position="552"/>
        <end position="565"/>
    </location>
</feature>
<feature type="region of interest" description="Disordered" evidence="1">
    <location>
        <begin position="319"/>
        <end position="407"/>
    </location>
</feature>
<proteinExistence type="predicted"/>